<dbReference type="InterPro" id="IPR026590">
    <property type="entry name" value="Ssirtuin_cat_dom"/>
</dbReference>
<comment type="caution">
    <text evidence="2">Lacks conserved residue(s) required for the propagation of feature annotation.</text>
</comment>
<keyword evidence="2" id="KW-0862">Zinc</keyword>
<dbReference type="AlphaFoldDB" id="A0A173VE99"/>
<evidence type="ECO:0000256" key="1">
    <source>
        <dbReference type="ARBA" id="ARBA00023027"/>
    </source>
</evidence>
<dbReference type="RefSeq" id="WP_055187090.1">
    <property type="nucleotide sequence ID" value="NZ_CYXN01000056.1"/>
</dbReference>
<keyword evidence="1" id="KW-0520">NAD</keyword>
<sequence>MIDWKPIAEKFREADAILIGASNGLTITEGLHLFADNAAFERLFGDFKQKYGLRCILQGMMAGWPSEEEKWAFWARLIHHYCGQYQPTPVMNDLKAIVGEKDYFVVTSNGEGHFELCGFDPTKIYEIEGNWFTMQCARPCHGTLYSSLEVAEKLSAAEQGGHVPTELVPRCPKCGGPMDIHMGAGQRMILDTAAQARFQNFLKTYHGKKLVVLELGIGWRNQLIKAPMMRLVASEPNATYVTINLGEIYIVDNIKEKSFGLDGRLDELLPALREACEA</sequence>
<dbReference type="GO" id="GO:0046872">
    <property type="term" value="F:metal ion binding"/>
    <property type="evidence" value="ECO:0007669"/>
    <property type="project" value="UniProtKB-KW"/>
</dbReference>
<feature type="binding site" evidence="2">
    <location>
        <position position="174"/>
    </location>
    <ligand>
        <name>Zn(2+)</name>
        <dbReference type="ChEBI" id="CHEBI:29105"/>
    </ligand>
</feature>
<keyword evidence="2" id="KW-0479">Metal-binding</keyword>
<dbReference type="InterPro" id="IPR029035">
    <property type="entry name" value="DHS-like_NAD/FAD-binding_dom"/>
</dbReference>
<reference evidence="4 5" key="1">
    <citation type="submission" date="2015-09" db="EMBL/GenBank/DDBJ databases">
        <authorList>
            <consortium name="Pathogen Informatics"/>
        </authorList>
    </citation>
    <scope>NUCLEOTIDE SEQUENCE [LARGE SCALE GENOMIC DNA]</scope>
    <source>
        <strain evidence="4 5">2789STDY5834970</strain>
    </source>
</reference>
<evidence type="ECO:0000259" key="3">
    <source>
        <dbReference type="PROSITE" id="PS50305"/>
    </source>
</evidence>
<dbReference type="SUPFAM" id="SSF52467">
    <property type="entry name" value="DHS-like NAD/FAD-binding domain"/>
    <property type="match status" value="1"/>
</dbReference>
<proteinExistence type="predicted"/>
<dbReference type="Proteomes" id="UP000095649">
    <property type="component" value="Unassembled WGS sequence"/>
</dbReference>
<feature type="binding site" evidence="2">
    <location>
        <position position="136"/>
    </location>
    <ligand>
        <name>Zn(2+)</name>
        <dbReference type="ChEBI" id="CHEBI:29105"/>
    </ligand>
</feature>
<feature type="binding site" evidence="2">
    <location>
        <position position="140"/>
    </location>
    <ligand>
        <name>Zn(2+)</name>
        <dbReference type="ChEBI" id="CHEBI:29105"/>
    </ligand>
</feature>
<accession>A0A173VE99</accession>
<name>A0A173VE99_9FIRM</name>
<evidence type="ECO:0000313" key="5">
    <source>
        <dbReference type="Proteomes" id="UP000095649"/>
    </source>
</evidence>
<evidence type="ECO:0000313" key="4">
    <source>
        <dbReference type="EMBL" id="CUN25473.1"/>
    </source>
</evidence>
<gene>
    <name evidence="4" type="ORF">ERS852582_02832</name>
</gene>
<evidence type="ECO:0000256" key="2">
    <source>
        <dbReference type="PROSITE-ProRule" id="PRU00236"/>
    </source>
</evidence>
<organism evidence="4 5">
    <name type="scientific">Faecalibacterium prausnitzii</name>
    <dbReference type="NCBI Taxonomy" id="853"/>
    <lineage>
        <taxon>Bacteria</taxon>
        <taxon>Bacillati</taxon>
        <taxon>Bacillota</taxon>
        <taxon>Clostridia</taxon>
        <taxon>Eubacteriales</taxon>
        <taxon>Oscillospiraceae</taxon>
        <taxon>Faecalibacterium</taxon>
    </lineage>
</organism>
<dbReference type="EMBL" id="CYXN01000056">
    <property type="protein sequence ID" value="CUN25473.1"/>
    <property type="molecule type" value="Genomic_DNA"/>
</dbReference>
<feature type="domain" description="Deacetylase sirtuin-type" evidence="3">
    <location>
        <begin position="1"/>
        <end position="278"/>
    </location>
</feature>
<dbReference type="Gene3D" id="3.40.50.1220">
    <property type="entry name" value="TPP-binding domain"/>
    <property type="match status" value="1"/>
</dbReference>
<dbReference type="OrthoDB" id="394960at2"/>
<feature type="binding site" evidence="2">
    <location>
        <position position="171"/>
    </location>
    <ligand>
        <name>Zn(2+)</name>
        <dbReference type="ChEBI" id="CHEBI:29105"/>
    </ligand>
</feature>
<dbReference type="PROSITE" id="PS50305">
    <property type="entry name" value="SIRTUIN"/>
    <property type="match status" value="1"/>
</dbReference>
<protein>
    <recommendedName>
        <fullName evidence="3">Deacetylase sirtuin-type domain-containing protein</fullName>
    </recommendedName>
</protein>